<evidence type="ECO:0000313" key="2">
    <source>
        <dbReference type="EMBL" id="CAJ01467.1"/>
    </source>
</evidence>
<dbReference type="SUPFAM" id="SSF100910">
    <property type="entry name" value="Chemosensory protein Csp2"/>
    <property type="match status" value="1"/>
</dbReference>
<dbReference type="AlphaFoldDB" id="Q3LB86"/>
<organism evidence="2">
    <name type="scientific">Locusta migratoria</name>
    <name type="common">Migratory locust</name>
    <dbReference type="NCBI Taxonomy" id="7004"/>
    <lineage>
        <taxon>Eukaryota</taxon>
        <taxon>Metazoa</taxon>
        <taxon>Ecdysozoa</taxon>
        <taxon>Arthropoda</taxon>
        <taxon>Hexapoda</taxon>
        <taxon>Insecta</taxon>
        <taxon>Pterygota</taxon>
        <taxon>Neoptera</taxon>
        <taxon>Polyneoptera</taxon>
        <taxon>Orthoptera</taxon>
        <taxon>Caelifera</taxon>
        <taxon>Acrididea</taxon>
        <taxon>Acridomorpha</taxon>
        <taxon>Acridoidea</taxon>
        <taxon>Acrididae</taxon>
        <taxon>Oedipodinae</taxon>
        <taxon>Locusta</taxon>
    </lineage>
</organism>
<dbReference type="InterPro" id="IPR036682">
    <property type="entry name" value="OS_D_A10/PebIII_sf"/>
</dbReference>
<protein>
    <recommendedName>
        <fullName evidence="3">Chemosensory protein</fullName>
    </recommendedName>
</protein>
<dbReference type="Gene3D" id="1.10.2080.10">
    <property type="entry name" value="Insect odorant-binding protein A10/Ejaculatory bulb-specific protein 3"/>
    <property type="match status" value="1"/>
</dbReference>
<dbReference type="PANTHER" id="PTHR11257">
    <property type="entry name" value="CHEMOSENSORY PROTEIN-RELATED"/>
    <property type="match status" value="1"/>
</dbReference>
<proteinExistence type="evidence at transcript level"/>
<sequence length="130" mass="14525">MAGKLTAVCCLLGLLAVLVQAATQDPLDSFNVDEVLSNERLLKSYIQCMLDDGEGRCTKEGKELKKRLPQFVASGCLECTPSQLDRAIKALKHVTEEHADDWVKLKAKYDPTGEYAKKHAETWKQRGINF</sequence>
<dbReference type="Pfam" id="PF03392">
    <property type="entry name" value="OS-D"/>
    <property type="match status" value="1"/>
</dbReference>
<keyword evidence="1" id="KW-0732">Signal</keyword>
<dbReference type="InterPro" id="IPR005055">
    <property type="entry name" value="A10/PebIII"/>
</dbReference>
<reference evidence="2" key="1">
    <citation type="submission" date="2005-06" db="EMBL/GenBank/DDBJ databases">
        <title>Evolution and expression of a gene family with putative functions in insect chemoreception, revealed by genome and EST analysis.</title>
        <authorList>
            <person name="Kan Y.C."/>
            <person name="Antoniw J."/>
            <person name="Field L.M."/>
            <person name="Pickett J.A."/>
            <person name="Zhou J.J."/>
        </authorList>
    </citation>
    <scope>NUCLEOTIDE SEQUENCE</scope>
</reference>
<dbReference type="EMBL" id="AJ973420">
    <property type="protein sequence ID" value="CAJ01467.1"/>
    <property type="molecule type" value="mRNA"/>
</dbReference>
<name>Q3LB86_LOCMI</name>
<dbReference type="PANTHER" id="PTHR11257:SF13">
    <property type="entry name" value="GEO07322P1"/>
    <property type="match status" value="1"/>
</dbReference>
<feature type="chain" id="PRO_5004227937" description="Chemosensory protein" evidence="1">
    <location>
        <begin position="22"/>
        <end position="130"/>
    </location>
</feature>
<accession>Q3LB86</accession>
<evidence type="ECO:0008006" key="3">
    <source>
        <dbReference type="Google" id="ProtNLM"/>
    </source>
</evidence>
<feature type="signal peptide" evidence="1">
    <location>
        <begin position="1"/>
        <end position="21"/>
    </location>
</feature>
<evidence type="ECO:0000256" key="1">
    <source>
        <dbReference type="SAM" id="SignalP"/>
    </source>
</evidence>